<feature type="chain" id="PRO_5020246190" description="Lipoprotein" evidence="2">
    <location>
        <begin position="22"/>
        <end position="189"/>
    </location>
</feature>
<dbReference type="PROSITE" id="PS51257">
    <property type="entry name" value="PROKAR_LIPOPROTEIN"/>
    <property type="match status" value="1"/>
</dbReference>
<dbReference type="OrthoDB" id="3828736at2"/>
<feature type="signal peptide" evidence="2">
    <location>
        <begin position="1"/>
        <end position="21"/>
    </location>
</feature>
<evidence type="ECO:0000313" key="3">
    <source>
        <dbReference type="EMBL" id="TCC60363.1"/>
    </source>
</evidence>
<evidence type="ECO:0000313" key="4">
    <source>
        <dbReference type="Proteomes" id="UP000291144"/>
    </source>
</evidence>
<name>A0A4R0KIE9_9ACTN</name>
<keyword evidence="2" id="KW-0732">Signal</keyword>
<evidence type="ECO:0008006" key="5">
    <source>
        <dbReference type="Google" id="ProtNLM"/>
    </source>
</evidence>
<comment type="caution">
    <text evidence="3">The sequence shown here is derived from an EMBL/GenBank/DDBJ whole genome shotgun (WGS) entry which is preliminary data.</text>
</comment>
<dbReference type="AlphaFoldDB" id="A0A4R0KIE9"/>
<organism evidence="3 4">
    <name type="scientific">Kribbella pittospori</name>
    <dbReference type="NCBI Taxonomy" id="722689"/>
    <lineage>
        <taxon>Bacteria</taxon>
        <taxon>Bacillati</taxon>
        <taxon>Actinomycetota</taxon>
        <taxon>Actinomycetes</taxon>
        <taxon>Propionibacteriales</taxon>
        <taxon>Kribbellaceae</taxon>
        <taxon>Kribbella</taxon>
    </lineage>
</organism>
<proteinExistence type="predicted"/>
<feature type="region of interest" description="Disordered" evidence="1">
    <location>
        <begin position="20"/>
        <end position="44"/>
    </location>
</feature>
<reference evidence="3 4" key="1">
    <citation type="submission" date="2019-02" db="EMBL/GenBank/DDBJ databases">
        <title>Kribbella capetownensis sp. nov. and Kribbella speibonae sp. nov., isolated from soil.</title>
        <authorList>
            <person name="Curtis S.M."/>
            <person name="Norton I."/>
            <person name="Everest G.J."/>
            <person name="Meyers P.R."/>
        </authorList>
    </citation>
    <scope>NUCLEOTIDE SEQUENCE [LARGE SCALE GENOMIC DNA]</scope>
    <source>
        <strain evidence="3 4">NRRL B-24813</strain>
    </source>
</reference>
<evidence type="ECO:0000256" key="1">
    <source>
        <dbReference type="SAM" id="MobiDB-lite"/>
    </source>
</evidence>
<dbReference type="Proteomes" id="UP000291144">
    <property type="component" value="Unassembled WGS sequence"/>
</dbReference>
<gene>
    <name evidence="3" type="ORF">E0H73_20725</name>
</gene>
<accession>A0A4R0KIE9</accession>
<evidence type="ECO:0000256" key="2">
    <source>
        <dbReference type="SAM" id="SignalP"/>
    </source>
</evidence>
<protein>
    <recommendedName>
        <fullName evidence="5">Lipoprotein</fullName>
    </recommendedName>
</protein>
<feature type="compositionally biased region" description="Low complexity" evidence="1">
    <location>
        <begin position="31"/>
        <end position="44"/>
    </location>
</feature>
<sequence>MNRVATALAALLLLTACSSGASGSSEDKPEAGSSTGATPTGAATGAATSAANVPVLPALTATQVVAGLAGARYKCSNDAAYATCTSGAVSVWVLAGDQRRPPVISLYSAGPADVASGEIDKVLSQALEIAHVSEHAQIAEWFGQQQGKTSAKLTAGDWLVEYSVEVDTEEPGAHLTFTDKLCKSNCQAE</sequence>
<keyword evidence="4" id="KW-1185">Reference proteome</keyword>
<dbReference type="EMBL" id="SJKB01000006">
    <property type="protein sequence ID" value="TCC60363.1"/>
    <property type="molecule type" value="Genomic_DNA"/>
</dbReference>